<reference evidence="4" key="4">
    <citation type="journal article" date="2008" name="Nucleic Acids Res.">
        <title>The rice annotation project database (RAP-DB): 2008 update.</title>
        <authorList>
            <consortium name="The rice annotation project (RAP)"/>
        </authorList>
    </citation>
    <scope>GENOME REANNOTATION</scope>
    <source>
        <strain evidence="4">cv. Nipponbare</strain>
    </source>
</reference>
<proteinExistence type="predicted"/>
<evidence type="ECO:0000256" key="1">
    <source>
        <dbReference type="SAM" id="MobiDB-lite"/>
    </source>
</evidence>
<organism evidence="3 4">
    <name type="scientific">Oryza sativa subsp. japonica</name>
    <name type="common">Rice</name>
    <dbReference type="NCBI Taxonomy" id="39947"/>
    <lineage>
        <taxon>Eukaryota</taxon>
        <taxon>Viridiplantae</taxon>
        <taxon>Streptophyta</taxon>
        <taxon>Embryophyta</taxon>
        <taxon>Tracheophyta</taxon>
        <taxon>Spermatophyta</taxon>
        <taxon>Magnoliopsida</taxon>
        <taxon>Liliopsida</taxon>
        <taxon>Poales</taxon>
        <taxon>Poaceae</taxon>
        <taxon>BOP clade</taxon>
        <taxon>Oryzoideae</taxon>
        <taxon>Oryzeae</taxon>
        <taxon>Oryzinae</taxon>
        <taxon>Oryza</taxon>
        <taxon>Oryza sativa</taxon>
    </lineage>
</organism>
<reference evidence="2" key="1">
    <citation type="submission" date="2001-09" db="EMBL/GenBank/DDBJ databases">
        <title>Oryza sativa nipponbare(GA3) genomic DNA, chromosome 2, BAC clone:OJ1712_E04.</title>
        <authorList>
            <person name="Sasaki T."/>
            <person name="Matsumoto T."/>
            <person name="Yamamoto K."/>
        </authorList>
    </citation>
    <scope>NUCLEOTIDE SEQUENCE</scope>
</reference>
<accession>Q6Z7G0</accession>
<evidence type="ECO:0000313" key="4">
    <source>
        <dbReference type="Proteomes" id="UP000000763"/>
    </source>
</evidence>
<dbReference type="AlphaFoldDB" id="Q6Z7G0"/>
<evidence type="ECO:0000313" key="2">
    <source>
        <dbReference type="EMBL" id="BAD15581.1"/>
    </source>
</evidence>
<feature type="compositionally biased region" description="Basic residues" evidence="1">
    <location>
        <begin position="10"/>
        <end position="21"/>
    </location>
</feature>
<evidence type="ECO:0000313" key="3">
    <source>
        <dbReference type="EMBL" id="BAD15808.1"/>
    </source>
</evidence>
<reference evidence="4" key="3">
    <citation type="journal article" date="2005" name="Nature">
        <title>The map-based sequence of the rice genome.</title>
        <authorList>
            <consortium name="International rice genome sequencing project (IRGSP)"/>
            <person name="Matsumoto T."/>
            <person name="Wu J."/>
            <person name="Kanamori H."/>
            <person name="Katayose Y."/>
            <person name="Fujisawa M."/>
            <person name="Namiki N."/>
            <person name="Mizuno H."/>
            <person name="Yamamoto K."/>
            <person name="Antonio B.A."/>
            <person name="Baba T."/>
            <person name="Sakata K."/>
            <person name="Nagamura Y."/>
            <person name="Aoki H."/>
            <person name="Arikawa K."/>
            <person name="Arita K."/>
            <person name="Bito T."/>
            <person name="Chiden Y."/>
            <person name="Fujitsuka N."/>
            <person name="Fukunaka R."/>
            <person name="Hamada M."/>
            <person name="Harada C."/>
            <person name="Hayashi A."/>
            <person name="Hijishita S."/>
            <person name="Honda M."/>
            <person name="Hosokawa S."/>
            <person name="Ichikawa Y."/>
            <person name="Idonuma A."/>
            <person name="Iijima M."/>
            <person name="Ikeda M."/>
            <person name="Ikeno M."/>
            <person name="Ito K."/>
            <person name="Ito S."/>
            <person name="Ito T."/>
            <person name="Ito Y."/>
            <person name="Ito Y."/>
            <person name="Iwabuchi A."/>
            <person name="Kamiya K."/>
            <person name="Karasawa W."/>
            <person name="Kurita K."/>
            <person name="Katagiri S."/>
            <person name="Kikuta A."/>
            <person name="Kobayashi H."/>
            <person name="Kobayashi N."/>
            <person name="Machita K."/>
            <person name="Maehara T."/>
            <person name="Masukawa M."/>
            <person name="Mizubayashi T."/>
            <person name="Mukai Y."/>
            <person name="Nagasaki H."/>
            <person name="Nagata Y."/>
            <person name="Naito S."/>
            <person name="Nakashima M."/>
            <person name="Nakama Y."/>
            <person name="Nakamichi Y."/>
            <person name="Nakamura M."/>
            <person name="Meguro A."/>
            <person name="Negishi M."/>
            <person name="Ohta I."/>
            <person name="Ohta T."/>
            <person name="Okamoto M."/>
            <person name="Ono N."/>
            <person name="Saji S."/>
            <person name="Sakaguchi M."/>
            <person name="Sakai K."/>
            <person name="Shibata M."/>
            <person name="Shimokawa T."/>
            <person name="Song J."/>
            <person name="Takazaki Y."/>
            <person name="Terasawa K."/>
            <person name="Tsugane M."/>
            <person name="Tsuji K."/>
            <person name="Ueda S."/>
            <person name="Waki K."/>
            <person name="Yamagata H."/>
            <person name="Yamamoto M."/>
            <person name="Yamamoto S."/>
            <person name="Yamane H."/>
            <person name="Yoshiki S."/>
            <person name="Yoshihara R."/>
            <person name="Yukawa K."/>
            <person name="Zhong H."/>
            <person name="Yano M."/>
            <person name="Yuan Q."/>
            <person name="Ouyang S."/>
            <person name="Liu J."/>
            <person name="Jones K.M."/>
            <person name="Gansberger K."/>
            <person name="Moffat K."/>
            <person name="Hill J."/>
            <person name="Bera J."/>
            <person name="Fadrosh D."/>
            <person name="Jin S."/>
            <person name="Johri S."/>
            <person name="Kim M."/>
            <person name="Overton L."/>
            <person name="Reardon M."/>
            <person name="Tsitrin T."/>
            <person name="Vuong H."/>
            <person name="Weaver B."/>
            <person name="Ciecko A."/>
            <person name="Tallon L."/>
            <person name="Jackson J."/>
            <person name="Pai G."/>
            <person name="Aken S.V."/>
            <person name="Utterback T."/>
            <person name="Reidmuller S."/>
            <person name="Feldblyum T."/>
            <person name="Hsiao J."/>
            <person name="Zismann V."/>
            <person name="Iobst S."/>
            <person name="de Vazeille A.R."/>
            <person name="Buell C.R."/>
            <person name="Ying K."/>
            <person name="Li Y."/>
            <person name="Lu T."/>
            <person name="Huang Y."/>
            <person name="Zhao Q."/>
            <person name="Feng Q."/>
            <person name="Zhang L."/>
            <person name="Zhu J."/>
            <person name="Weng Q."/>
            <person name="Mu J."/>
            <person name="Lu Y."/>
            <person name="Fan D."/>
            <person name="Liu Y."/>
            <person name="Guan J."/>
            <person name="Zhang Y."/>
            <person name="Yu S."/>
            <person name="Liu X."/>
            <person name="Zhang Y."/>
            <person name="Hong G."/>
            <person name="Han B."/>
            <person name="Choisne N."/>
            <person name="Demange N."/>
            <person name="Orjeda G."/>
            <person name="Samain S."/>
            <person name="Cattolico L."/>
            <person name="Pelletier E."/>
            <person name="Couloux A."/>
            <person name="Segurens B."/>
            <person name="Wincker P."/>
            <person name="D'Hont A."/>
            <person name="Scarpelli C."/>
            <person name="Weissenbach J."/>
            <person name="Salanoubat M."/>
            <person name="Quetier F."/>
            <person name="Yu Y."/>
            <person name="Kim H.R."/>
            <person name="Rambo T."/>
            <person name="Currie J."/>
            <person name="Collura K."/>
            <person name="Luo M."/>
            <person name="Yang T."/>
            <person name="Ammiraju J.S.S."/>
            <person name="Engler F."/>
            <person name="Soderlund C."/>
            <person name="Wing R.A."/>
            <person name="Palmer L.E."/>
            <person name="de la Bastide M."/>
            <person name="Spiegel L."/>
            <person name="Nascimento L."/>
            <person name="Zutavern T."/>
            <person name="O'Shaughnessy A."/>
            <person name="Dike S."/>
            <person name="Dedhia N."/>
            <person name="Preston R."/>
            <person name="Balija V."/>
            <person name="McCombie W.R."/>
            <person name="Chow T."/>
            <person name="Chen H."/>
            <person name="Chung M."/>
            <person name="Chen C."/>
            <person name="Shaw J."/>
            <person name="Wu H."/>
            <person name="Hsiao K."/>
            <person name="Chao Y."/>
            <person name="Chu M."/>
            <person name="Cheng C."/>
            <person name="Hour A."/>
            <person name="Lee P."/>
            <person name="Lin S."/>
            <person name="Lin Y."/>
            <person name="Liou J."/>
            <person name="Liu S."/>
            <person name="Hsing Y."/>
            <person name="Raghuvanshi S."/>
            <person name="Mohanty A."/>
            <person name="Bharti A.K."/>
            <person name="Gaur A."/>
            <person name="Gupta V."/>
            <person name="Kumar D."/>
            <person name="Ravi V."/>
            <person name="Vij S."/>
            <person name="Kapur A."/>
            <person name="Khurana P."/>
            <person name="Khurana P."/>
            <person name="Khurana J.P."/>
            <person name="Tyagi A.K."/>
            <person name="Gaikwad K."/>
            <person name="Singh A."/>
            <person name="Dalal V."/>
            <person name="Srivastava S."/>
            <person name="Dixit A."/>
            <person name="Pal A.K."/>
            <person name="Ghazi I.A."/>
            <person name="Yadav M."/>
            <person name="Pandit A."/>
            <person name="Bhargava A."/>
            <person name="Sureshbabu K."/>
            <person name="Batra K."/>
            <person name="Sharma T.R."/>
            <person name="Mohapatra T."/>
            <person name="Singh N.K."/>
            <person name="Messing J."/>
            <person name="Nelson A.B."/>
            <person name="Fuks G."/>
            <person name="Kavchok S."/>
            <person name="Keizer G."/>
            <person name="Linton E."/>
            <person name="Llaca V."/>
            <person name="Song R."/>
            <person name="Tanyolac B."/>
            <person name="Young S."/>
            <person name="Ho-Il K."/>
            <person name="Hahn J.H."/>
            <person name="Sangsakoo G."/>
            <person name="Vanavichit A."/>
            <person name="de Mattos Luiz.A.T."/>
            <person name="Zimmer P.D."/>
            <person name="Malone G."/>
            <person name="Dellagostin O."/>
            <person name="de Oliveira A.C."/>
            <person name="Bevan M."/>
            <person name="Bancroft I."/>
            <person name="Minx P."/>
            <person name="Cordum H."/>
            <person name="Wilson R."/>
            <person name="Cheng Z."/>
            <person name="Jin W."/>
            <person name="Jiang J."/>
            <person name="Leong S.A."/>
            <person name="Iwama H."/>
            <person name="Gojobori T."/>
            <person name="Itoh T."/>
            <person name="Niimura Y."/>
            <person name="Fujii Y."/>
            <person name="Habara T."/>
            <person name="Sakai H."/>
            <person name="Sato Y."/>
            <person name="Wilson G."/>
            <person name="Kumar K."/>
            <person name="McCouch S."/>
            <person name="Juretic N."/>
            <person name="Hoen D."/>
            <person name="Wright S."/>
            <person name="Bruskiewich R."/>
            <person name="Bureau T."/>
            <person name="Miyao A."/>
            <person name="Hirochika H."/>
            <person name="Nishikawa T."/>
            <person name="Kadowaki K."/>
            <person name="Sugiura M."/>
            <person name="Burr B."/>
            <person name="Sasaki T."/>
        </authorList>
    </citation>
    <scope>NUCLEOTIDE SEQUENCE [LARGE SCALE GENOMIC DNA]</scope>
    <source>
        <strain evidence="4">cv. Nipponbare</strain>
    </source>
</reference>
<sequence>MGLDATRFGNRGKRIGRRKNNSLHIAGRGFHRPGHVCTPDPLRRRRCSPRSPPPTQSRRRHGYSLEARAQTVDGLRRRLVRGDAGL</sequence>
<dbReference type="EMBL" id="AP004144">
    <property type="protein sequence ID" value="BAD15581.1"/>
    <property type="molecule type" value="Genomic_DNA"/>
</dbReference>
<feature type="region of interest" description="Disordered" evidence="1">
    <location>
        <begin position="1"/>
        <end position="65"/>
    </location>
</feature>
<reference evidence="3" key="2">
    <citation type="submission" date="2002-03" db="EMBL/GenBank/DDBJ databases">
        <title>Oryza sativa nipponbare(GA3) genomic DNA, chromosome 2, PAC clone:P0020C11.</title>
        <authorList>
            <person name="Sasaki T."/>
            <person name="Matsumoto T."/>
            <person name="Yamamoto K."/>
        </authorList>
    </citation>
    <scope>NUCLEOTIDE SEQUENCE</scope>
</reference>
<gene>
    <name evidence="2" type="ORF">OJ1712_E04.13</name>
    <name evidence="3" type="ORF">P0020C11.2</name>
</gene>
<name>Q6Z7G0_ORYSJ</name>
<dbReference type="Proteomes" id="UP000000763">
    <property type="component" value="Chromosome 2"/>
</dbReference>
<protein>
    <submittedName>
        <fullName evidence="3">Uncharacterized protein</fullName>
    </submittedName>
</protein>
<dbReference type="EMBL" id="AP004865">
    <property type="protein sequence ID" value="BAD15808.1"/>
    <property type="molecule type" value="Genomic_DNA"/>
</dbReference>